<accession>A0A6G4XN84</accession>
<feature type="signal peptide" evidence="1">
    <location>
        <begin position="1"/>
        <end position="29"/>
    </location>
</feature>
<name>A0A6G4XN84_9ACTN</name>
<organism evidence="2 3">
    <name type="scientific">Streptomyces mesophilus</name>
    <dbReference type="NCBI Taxonomy" id="1775132"/>
    <lineage>
        <taxon>Bacteria</taxon>
        <taxon>Bacillati</taxon>
        <taxon>Actinomycetota</taxon>
        <taxon>Actinomycetes</taxon>
        <taxon>Kitasatosporales</taxon>
        <taxon>Streptomycetaceae</taxon>
        <taxon>Streptomyces</taxon>
    </lineage>
</organism>
<dbReference type="Proteomes" id="UP000481109">
    <property type="component" value="Unassembled WGS sequence"/>
</dbReference>
<gene>
    <name evidence="2" type="ORF">G6045_21805</name>
</gene>
<evidence type="ECO:0000313" key="3">
    <source>
        <dbReference type="Proteomes" id="UP000481109"/>
    </source>
</evidence>
<dbReference type="EMBL" id="JAAKZW010000095">
    <property type="protein sequence ID" value="NGO78277.1"/>
    <property type="molecule type" value="Genomic_DNA"/>
</dbReference>
<dbReference type="RefSeq" id="WP_165333729.1">
    <property type="nucleotide sequence ID" value="NZ_JAAKZW010000095.1"/>
</dbReference>
<comment type="caution">
    <text evidence="2">The sequence shown here is derived from an EMBL/GenBank/DDBJ whole genome shotgun (WGS) entry which is preliminary data.</text>
</comment>
<dbReference type="AlphaFoldDB" id="A0A6G4XN84"/>
<proteinExistence type="predicted"/>
<evidence type="ECO:0000313" key="2">
    <source>
        <dbReference type="EMBL" id="NGO78277.1"/>
    </source>
</evidence>
<evidence type="ECO:0000256" key="1">
    <source>
        <dbReference type="SAM" id="SignalP"/>
    </source>
</evidence>
<protein>
    <recommendedName>
        <fullName evidence="4">Peptidase inhibitor family I36 protein</fullName>
    </recommendedName>
</protein>
<reference evidence="2 3" key="1">
    <citation type="submission" date="2020-02" db="EMBL/GenBank/DDBJ databases">
        <title>Whole-genome analyses of novel actinobacteria.</title>
        <authorList>
            <person name="Sahin N."/>
            <person name="Tokatli A."/>
        </authorList>
    </citation>
    <scope>NUCLEOTIDE SEQUENCE [LARGE SCALE GENOMIC DNA]</scope>
    <source>
        <strain evidence="2 3">YC504</strain>
    </source>
</reference>
<evidence type="ECO:0008006" key="4">
    <source>
        <dbReference type="Google" id="ProtNLM"/>
    </source>
</evidence>
<sequence>MSSTIKRRIAAAGTLLVALGALGAGTASAQGTSPAALTCPSGYLCVQIPGQVLPTNIAPGLPYSFSKPVDLVTYTNNSDATFCVDADRNFAIVPGASGDGSVHTGAVRITTVPAADACPLLP</sequence>
<feature type="chain" id="PRO_5026152244" description="Peptidase inhibitor family I36 protein" evidence="1">
    <location>
        <begin position="30"/>
        <end position="122"/>
    </location>
</feature>
<keyword evidence="1" id="KW-0732">Signal</keyword>
<keyword evidence="3" id="KW-1185">Reference proteome</keyword>